<evidence type="ECO:0000313" key="5">
    <source>
        <dbReference type="Proteomes" id="UP000183812"/>
    </source>
</evidence>
<evidence type="ECO:0000313" key="4">
    <source>
        <dbReference type="EMBL" id="SDF57723.1"/>
    </source>
</evidence>
<feature type="domain" description="EF-hand" evidence="3">
    <location>
        <begin position="131"/>
        <end position="166"/>
    </location>
</feature>
<accession>A0A1G7M7L7</accession>
<dbReference type="InterPro" id="IPR018247">
    <property type="entry name" value="EF_Hand_1_Ca_BS"/>
</dbReference>
<feature type="compositionally biased region" description="Gly residues" evidence="1">
    <location>
        <begin position="185"/>
        <end position="194"/>
    </location>
</feature>
<feature type="region of interest" description="Disordered" evidence="1">
    <location>
        <begin position="163"/>
        <end position="200"/>
    </location>
</feature>
<dbReference type="RefSeq" id="WP_074554605.1">
    <property type="nucleotide sequence ID" value="NZ_CP119563.1"/>
</dbReference>
<evidence type="ECO:0000256" key="2">
    <source>
        <dbReference type="SAM" id="SignalP"/>
    </source>
</evidence>
<organism evidence="4 5">
    <name type="scientific">Rhodobacter capsulatus</name>
    <name type="common">Rhodopseudomonas capsulata</name>
    <dbReference type="NCBI Taxonomy" id="1061"/>
    <lineage>
        <taxon>Bacteria</taxon>
        <taxon>Pseudomonadati</taxon>
        <taxon>Pseudomonadota</taxon>
        <taxon>Alphaproteobacteria</taxon>
        <taxon>Rhodobacterales</taxon>
        <taxon>Rhodobacter group</taxon>
        <taxon>Rhodobacter</taxon>
    </lineage>
</organism>
<gene>
    <name evidence="4" type="ORF">SAMN04244550_02461</name>
</gene>
<dbReference type="InterPro" id="IPR002048">
    <property type="entry name" value="EF_hand_dom"/>
</dbReference>
<reference evidence="4 5" key="1">
    <citation type="submission" date="2016-10" db="EMBL/GenBank/DDBJ databases">
        <authorList>
            <person name="de Groot N.N."/>
        </authorList>
    </citation>
    <scope>NUCLEOTIDE SEQUENCE [LARGE SCALE GENOMIC DNA]</scope>
    <source>
        <strain evidence="5">DSM 938 / 37b4</strain>
    </source>
</reference>
<dbReference type="SMART" id="SM00054">
    <property type="entry name" value="EFh"/>
    <property type="match status" value="2"/>
</dbReference>
<dbReference type="EMBL" id="FNAY01000013">
    <property type="protein sequence ID" value="SDF57723.1"/>
    <property type="molecule type" value="Genomic_DNA"/>
</dbReference>
<dbReference type="GO" id="GO:0005509">
    <property type="term" value="F:calcium ion binding"/>
    <property type="evidence" value="ECO:0007669"/>
    <property type="project" value="InterPro"/>
</dbReference>
<feature type="signal peptide" evidence="2">
    <location>
        <begin position="1"/>
        <end position="27"/>
    </location>
</feature>
<proteinExistence type="predicted"/>
<protein>
    <submittedName>
        <fullName evidence="4">Ca2+-binding protein, EF-hand superfamily</fullName>
    </submittedName>
</protein>
<dbReference type="SUPFAM" id="SSF47473">
    <property type="entry name" value="EF-hand"/>
    <property type="match status" value="1"/>
</dbReference>
<dbReference type="InterPro" id="IPR011992">
    <property type="entry name" value="EF-hand-dom_pair"/>
</dbReference>
<feature type="domain" description="EF-hand" evidence="3">
    <location>
        <begin position="54"/>
        <end position="80"/>
    </location>
</feature>
<name>A0A1G7M7L7_RHOCA</name>
<evidence type="ECO:0000259" key="3">
    <source>
        <dbReference type="PROSITE" id="PS50222"/>
    </source>
</evidence>
<sequence>MTTILKKTMTVVLATSVALGSVLPALAQEAPPAAPMAGPGGPDAIGPVWLQFDFKAFDKDGDGKVTRAEVQAGRAERVKAIDTNGDGLLSAEEMIAADLAREKARVEDRVKTRIAAQDADGDGKLSAAEMMVPPGAARLFDRIDADNDGAVTEAELTQARAAMRQKMMDRMQDRRGDRGPKDHGGYGPQDGQGWFGPAQN</sequence>
<dbReference type="Gene3D" id="1.10.238.10">
    <property type="entry name" value="EF-hand"/>
    <property type="match status" value="3"/>
</dbReference>
<dbReference type="AlphaFoldDB" id="A0A1G7M7L7"/>
<dbReference type="PROSITE" id="PS50222">
    <property type="entry name" value="EF_HAND_2"/>
    <property type="match status" value="2"/>
</dbReference>
<dbReference type="PROSITE" id="PS00018">
    <property type="entry name" value="EF_HAND_1"/>
    <property type="match status" value="3"/>
</dbReference>
<dbReference type="Pfam" id="PF13202">
    <property type="entry name" value="EF-hand_5"/>
    <property type="match status" value="4"/>
</dbReference>
<keyword evidence="2" id="KW-0732">Signal</keyword>
<evidence type="ECO:0000256" key="1">
    <source>
        <dbReference type="SAM" id="MobiDB-lite"/>
    </source>
</evidence>
<dbReference type="Proteomes" id="UP000183812">
    <property type="component" value="Unassembled WGS sequence"/>
</dbReference>
<feature type="chain" id="PRO_5010285149" evidence="2">
    <location>
        <begin position="28"/>
        <end position="200"/>
    </location>
</feature>
<feature type="compositionally biased region" description="Basic and acidic residues" evidence="1">
    <location>
        <begin position="166"/>
        <end position="184"/>
    </location>
</feature>